<reference evidence="1 2" key="1">
    <citation type="submission" date="2016-11" db="EMBL/GenBank/DDBJ databases">
        <title>Description of two novel members of the family Erysipelotrichaceae: Ileibacterium lipovorans gen. nov., sp. nov. and Dubosiella newyorkensis, gen. nov., sp. nov.</title>
        <authorList>
            <person name="Cox L.M."/>
            <person name="Sohn J."/>
            <person name="Tyrrell K.L."/>
            <person name="Citron D.M."/>
            <person name="Lawson P.A."/>
            <person name="Patel N.B."/>
            <person name="Iizumi T."/>
            <person name="Perez-Perez G.I."/>
            <person name="Goldstein E.J."/>
            <person name="Blaser M.J."/>
        </authorList>
    </citation>
    <scope>NUCLEOTIDE SEQUENCE [LARGE SCALE GENOMIC DNA]</scope>
    <source>
        <strain evidence="1 2">NYU-BL-A3</strain>
    </source>
</reference>
<dbReference type="EMBL" id="MPJW01000254">
    <property type="protein sequence ID" value="OLU36829.1"/>
    <property type="molecule type" value="Genomic_DNA"/>
</dbReference>
<dbReference type="AlphaFoldDB" id="A0A1U7NDA3"/>
<keyword evidence="2" id="KW-1185">Reference proteome</keyword>
<sequence length="76" mass="9127">MKNEELIKRLAQPILDKLLAQEEIFYDDFTQTPTIHLVLDDSCKTGNPYFDEELIHDLEKYVQEQIELWFHPKVLH</sequence>
<accession>A0A1U7NDA3</accession>
<organism evidence="1 2">
    <name type="scientific">Ileibacterium valens</name>
    <dbReference type="NCBI Taxonomy" id="1862668"/>
    <lineage>
        <taxon>Bacteria</taxon>
        <taxon>Bacillati</taxon>
        <taxon>Bacillota</taxon>
        <taxon>Erysipelotrichia</taxon>
        <taxon>Erysipelotrichales</taxon>
        <taxon>Erysipelotrichaceae</taxon>
        <taxon>Ileibacterium</taxon>
    </lineage>
</organism>
<gene>
    <name evidence="1" type="ORF">BO222_11615</name>
</gene>
<dbReference type="RefSeq" id="WP_075820932.1">
    <property type="nucleotide sequence ID" value="NZ_CAPNHH010000060.1"/>
</dbReference>
<dbReference type="Proteomes" id="UP000186341">
    <property type="component" value="Unassembled WGS sequence"/>
</dbReference>
<dbReference type="GeneID" id="82203782"/>
<name>A0A1U7NDA3_9FIRM</name>
<evidence type="ECO:0000313" key="1">
    <source>
        <dbReference type="EMBL" id="OLU36829.1"/>
    </source>
</evidence>
<comment type="caution">
    <text evidence="1">The sequence shown here is derived from an EMBL/GenBank/DDBJ whole genome shotgun (WGS) entry which is preliminary data.</text>
</comment>
<protein>
    <submittedName>
        <fullName evidence="1">Uncharacterized protein</fullName>
    </submittedName>
</protein>
<evidence type="ECO:0000313" key="2">
    <source>
        <dbReference type="Proteomes" id="UP000186341"/>
    </source>
</evidence>
<proteinExistence type="predicted"/>